<dbReference type="Proteomes" id="UP001500655">
    <property type="component" value="Unassembled WGS sequence"/>
</dbReference>
<evidence type="ECO:0000313" key="2">
    <source>
        <dbReference type="Proteomes" id="UP001500655"/>
    </source>
</evidence>
<keyword evidence="2" id="KW-1185">Reference proteome</keyword>
<accession>A0ABP4VY83</accession>
<name>A0ABP4VY83_9ACTN</name>
<evidence type="ECO:0000313" key="1">
    <source>
        <dbReference type="EMBL" id="GAA1739226.1"/>
    </source>
</evidence>
<reference evidence="2" key="1">
    <citation type="journal article" date="2019" name="Int. J. Syst. Evol. Microbiol.">
        <title>The Global Catalogue of Microorganisms (GCM) 10K type strain sequencing project: providing services to taxonomists for standard genome sequencing and annotation.</title>
        <authorList>
            <consortium name="The Broad Institute Genomics Platform"/>
            <consortium name="The Broad Institute Genome Sequencing Center for Infectious Disease"/>
            <person name="Wu L."/>
            <person name="Ma J."/>
        </authorList>
    </citation>
    <scope>NUCLEOTIDE SEQUENCE [LARGE SCALE GENOMIC DNA]</scope>
    <source>
        <strain evidence="2">JCM 13249</strain>
    </source>
</reference>
<organism evidence="1 2">
    <name type="scientific">Luedemannella helvata</name>
    <dbReference type="NCBI Taxonomy" id="349315"/>
    <lineage>
        <taxon>Bacteria</taxon>
        <taxon>Bacillati</taxon>
        <taxon>Actinomycetota</taxon>
        <taxon>Actinomycetes</taxon>
        <taxon>Micromonosporales</taxon>
        <taxon>Micromonosporaceae</taxon>
        <taxon>Luedemannella</taxon>
    </lineage>
</organism>
<protein>
    <recommendedName>
        <fullName evidence="3">Carboxypeptidase regulatory-like domain-containing protein</fullName>
    </recommendedName>
</protein>
<dbReference type="RefSeq" id="WP_344076808.1">
    <property type="nucleotide sequence ID" value="NZ_BAAALS010000003.1"/>
</dbReference>
<sequence>MPLNCTVIVLDVNGTPVPGAQVAVGAQRGATDQAGRWATTLADPTATPLIQVNHPNYVPENQAYAGDMRTATGMNPLVSRAVAGDDVTLTVRLGRLDTVPAREFPPEEITAILGDKGARDPHAALLWKWPGNPQVHTYAGHWNTTRTVWRAAAVPLAATAPVDPPTGWARFVHDKVDVNIAAYGRFYWLLYPGQGSQPQHLVAVWAPHLNSPTPLPALDFVMYYSPHTAEYTKTYPYGLVGSTTPIQQYFELGKKYLLDEFYFIFELLAWRNRSVVVMPICNHGDWGPWGSGEAVYRLLREVSLFLHRQARTSNLGIRPADANSPEELAGPNLRRFGIGLHAPDFGAIPAVGKVAVSGFSTGIAPVKTLMNSANWNTGLGSALWGVPTGAGADNPQALWAAAWRELWDMDGFHPATGGWRPYLDLLQRWFGADATRVVRSYHSTGRVPPDPLTDPHPVFTALRGGGLDADVPSPPTSGALWARFLQNRRWTSMRMSDSYVAPGPGGEQPSFLDAHHTMARIAFAHAASVTTVGRTQP</sequence>
<proteinExistence type="predicted"/>
<dbReference type="EMBL" id="BAAALS010000003">
    <property type="protein sequence ID" value="GAA1739226.1"/>
    <property type="molecule type" value="Genomic_DNA"/>
</dbReference>
<evidence type="ECO:0008006" key="3">
    <source>
        <dbReference type="Google" id="ProtNLM"/>
    </source>
</evidence>
<comment type="caution">
    <text evidence="1">The sequence shown here is derived from an EMBL/GenBank/DDBJ whole genome shotgun (WGS) entry which is preliminary data.</text>
</comment>
<gene>
    <name evidence="1" type="ORF">GCM10009681_07470</name>
</gene>